<evidence type="ECO:0000313" key="2">
    <source>
        <dbReference type="EMBL" id="TNB54590.1"/>
    </source>
</evidence>
<dbReference type="AlphaFoldDB" id="A0AAX2UIG9"/>
<evidence type="ECO:0000313" key="3">
    <source>
        <dbReference type="Proteomes" id="UP000306813"/>
    </source>
</evidence>
<dbReference type="InterPro" id="IPR008813">
    <property type="entry name" value="Plasmid_replication_RepL"/>
</dbReference>
<dbReference type="RefSeq" id="WP_139026963.1">
    <property type="nucleotide sequence ID" value="NZ_VDBS01000119.1"/>
</dbReference>
<dbReference type="EMBL" id="VDBS01000119">
    <property type="protein sequence ID" value="TNB54590.1"/>
    <property type="molecule type" value="Genomic_DNA"/>
</dbReference>
<evidence type="ECO:0000259" key="1">
    <source>
        <dbReference type="Pfam" id="PF05732"/>
    </source>
</evidence>
<comment type="caution">
    <text evidence="2">The sequence shown here is derived from an EMBL/GenBank/DDBJ whole genome shotgun (WGS) entry which is preliminary data.</text>
</comment>
<dbReference type="InterPro" id="IPR036388">
    <property type="entry name" value="WH-like_DNA-bd_sf"/>
</dbReference>
<gene>
    <name evidence="2" type="ORF">FDW42_10160</name>
</gene>
<proteinExistence type="predicted"/>
<feature type="domain" description="Plasmid replication protein RepL" evidence="1">
    <location>
        <begin position="35"/>
        <end position="163"/>
    </location>
</feature>
<dbReference type="Gene3D" id="1.10.10.10">
    <property type="entry name" value="Winged helix-like DNA-binding domain superfamily/Winged helix DNA-binding domain"/>
    <property type="match status" value="1"/>
</dbReference>
<dbReference type="CDD" id="cd00090">
    <property type="entry name" value="HTH_ARSR"/>
    <property type="match status" value="1"/>
</dbReference>
<dbReference type="GO" id="GO:0006355">
    <property type="term" value="P:regulation of DNA-templated transcription"/>
    <property type="evidence" value="ECO:0007669"/>
    <property type="project" value="UniProtKB-ARBA"/>
</dbReference>
<dbReference type="GO" id="GO:0006260">
    <property type="term" value="P:DNA replication"/>
    <property type="evidence" value="ECO:0007669"/>
    <property type="project" value="InterPro"/>
</dbReference>
<dbReference type="Pfam" id="PF05732">
    <property type="entry name" value="RepL"/>
    <property type="match status" value="1"/>
</dbReference>
<protein>
    <submittedName>
        <fullName evidence="2">Winged helix-turn-helix transcriptional regulator</fullName>
    </submittedName>
</protein>
<reference evidence="2 3" key="1">
    <citation type="submission" date="2019-05" db="EMBL/GenBank/DDBJ databases">
        <title>Draft genomes of eight strains of Campylobacter helveticus isolated from cats and a dog in New Zealand.</title>
        <authorList>
            <person name="Bojanic K."/>
            <person name="Midwinter A.C."/>
            <person name="Biggs P.J."/>
            <person name="Acke E."/>
            <person name="Cornelius A.J."/>
            <person name="Marshall J.C."/>
        </authorList>
    </citation>
    <scope>NUCLEOTIDE SEQUENCE [LARGE SCALE GENOMIC DNA]</scope>
    <source>
        <strain evidence="2 3">ACP123b</strain>
    </source>
</reference>
<sequence length="167" mass="19532">MLATNEIIIPSNQGNKRAFITHKSPKIERITAISQEEIFINKNTGEEVKAQTIVKRLDRKGFEITYLAYLFELFDILGNKKMQVFRYILENKNYDNQLMINTRELAEKAKVSLQTAHETLKILEDKGLIKRRTGGLMVIPKIAHKGDTNREKNLMIKFKEFREFDEE</sequence>
<dbReference type="GO" id="GO:0006276">
    <property type="term" value="P:plasmid maintenance"/>
    <property type="evidence" value="ECO:0007669"/>
    <property type="project" value="InterPro"/>
</dbReference>
<accession>A0AAX2UIG9</accession>
<dbReference type="SUPFAM" id="SSF46785">
    <property type="entry name" value="Winged helix' DNA-binding domain"/>
    <property type="match status" value="1"/>
</dbReference>
<dbReference type="Proteomes" id="UP000306813">
    <property type="component" value="Unassembled WGS sequence"/>
</dbReference>
<organism evidence="2 3">
    <name type="scientific">Campylobacter helveticus</name>
    <dbReference type="NCBI Taxonomy" id="28898"/>
    <lineage>
        <taxon>Bacteria</taxon>
        <taxon>Pseudomonadati</taxon>
        <taxon>Campylobacterota</taxon>
        <taxon>Epsilonproteobacteria</taxon>
        <taxon>Campylobacterales</taxon>
        <taxon>Campylobacteraceae</taxon>
        <taxon>Campylobacter</taxon>
    </lineage>
</organism>
<dbReference type="InterPro" id="IPR011991">
    <property type="entry name" value="ArsR-like_HTH"/>
</dbReference>
<dbReference type="InterPro" id="IPR036390">
    <property type="entry name" value="WH_DNA-bd_sf"/>
</dbReference>
<name>A0AAX2UIG9_9BACT</name>